<proteinExistence type="predicted"/>
<gene>
    <name evidence="1" type="ORF">ACCUM_0139</name>
</gene>
<evidence type="ECO:0000313" key="1">
    <source>
        <dbReference type="EMBL" id="TMQ76081.1"/>
    </source>
</evidence>
<comment type="caution">
    <text evidence="1">The sequence shown here is derived from an EMBL/GenBank/DDBJ whole genome shotgun (WGS) entry which is preliminary data.</text>
</comment>
<reference evidence="1 2" key="1">
    <citation type="submission" date="2019-04" db="EMBL/GenBank/DDBJ databases">
        <title>A novel phosphate-accumulating bacterium identified in bioreactor for phosphate removal from wastewater.</title>
        <authorList>
            <person name="Kotlyarov R.Y."/>
            <person name="Beletsky A.V."/>
            <person name="Kallistova A.Y."/>
            <person name="Dorofeev A.G."/>
            <person name="Nikolaev Y.Y."/>
            <person name="Pimenov N.V."/>
            <person name="Ravin N.V."/>
            <person name="Mardanov A.V."/>
        </authorList>
    </citation>
    <scope>NUCLEOTIDE SEQUENCE [LARGE SCALE GENOMIC DNA]</scope>
    <source>
        <strain evidence="1 2">Bin19</strain>
    </source>
</reference>
<organism evidence="1 2">
    <name type="scientific">Candidatus Accumulibacter phosphatis</name>
    <dbReference type="NCBI Taxonomy" id="327160"/>
    <lineage>
        <taxon>Bacteria</taxon>
        <taxon>Pseudomonadati</taxon>
        <taxon>Pseudomonadota</taxon>
        <taxon>Betaproteobacteria</taxon>
        <taxon>Candidatus Accumulibacter</taxon>
    </lineage>
</organism>
<dbReference type="EMBL" id="SWAD01000064">
    <property type="protein sequence ID" value="TMQ76081.1"/>
    <property type="molecule type" value="Genomic_DNA"/>
</dbReference>
<name>A0A5S4EL37_9PROT</name>
<evidence type="ECO:0000313" key="2">
    <source>
        <dbReference type="Proteomes" id="UP000306324"/>
    </source>
</evidence>
<accession>A0A5S4EL37</accession>
<keyword evidence="2" id="KW-1185">Reference proteome</keyword>
<dbReference type="Proteomes" id="UP000306324">
    <property type="component" value="Unassembled WGS sequence"/>
</dbReference>
<dbReference type="AlphaFoldDB" id="A0A5S4EL37"/>
<protein>
    <submittedName>
        <fullName evidence="1">Uncharacterized protein</fullName>
    </submittedName>
</protein>
<sequence>MEEAGRPECRMAFCRSNLAFPFPLGFAIEESSGSEVCAYQFR</sequence>